<feature type="transmembrane region" description="Helical" evidence="1">
    <location>
        <begin position="106"/>
        <end position="137"/>
    </location>
</feature>
<dbReference type="InterPro" id="IPR019734">
    <property type="entry name" value="TPR_rpt"/>
</dbReference>
<feature type="domain" description="DUF4236" evidence="2">
    <location>
        <begin position="13"/>
        <end position="62"/>
    </location>
</feature>
<keyword evidence="1" id="KW-0812">Transmembrane</keyword>
<sequence>MKRRFYMKLKNKKLIALGKGLKINFNQKSATISGSYKWLRFNIHKGGIKATAKIPGTDISYTQDIPVPKGLQKWSDTKVEVVEKKTLHVFFTREVPQYLKSQYYNLYSIIGLIGIIFVFAAFVETYFFFVGVFFVYLKFMLQRRTDETALAYKDAYRFFRTRKFDKSIKELHKVMKHPMADKKLKLVLAECYLELNDEDKAYEAYVDFFSAIDPIELDSSDYWSPKANAILMSLERENYDLALSIAEGLRGEDENIDFKLWRNYFKGLVFMGKQQYEMAIHAFKDAIGKKRSMEAPYIDAHYLLGVAYGITGKNSLAKERFQRVYSANSNYKSIKNIINEIEKGRKVSHIIEDIQ</sequence>
<keyword evidence="4" id="KW-1185">Reference proteome</keyword>
<dbReference type="EMBL" id="WBZB01000018">
    <property type="protein sequence ID" value="KAB3530442.1"/>
    <property type="molecule type" value="Genomic_DNA"/>
</dbReference>
<evidence type="ECO:0000313" key="4">
    <source>
        <dbReference type="Proteomes" id="UP000465601"/>
    </source>
</evidence>
<dbReference type="AlphaFoldDB" id="A0A833M9P3"/>
<dbReference type="InterPro" id="IPR025330">
    <property type="entry name" value="DUF4236"/>
</dbReference>
<dbReference type="Proteomes" id="UP000465601">
    <property type="component" value="Unassembled WGS sequence"/>
</dbReference>
<evidence type="ECO:0000313" key="3">
    <source>
        <dbReference type="EMBL" id="KAB3530442.1"/>
    </source>
</evidence>
<comment type="caution">
    <text evidence="3">The sequence shown here is derived from an EMBL/GenBank/DDBJ whole genome shotgun (WGS) entry which is preliminary data.</text>
</comment>
<dbReference type="Gene3D" id="1.25.40.10">
    <property type="entry name" value="Tetratricopeptide repeat domain"/>
    <property type="match status" value="2"/>
</dbReference>
<dbReference type="InterPro" id="IPR011990">
    <property type="entry name" value="TPR-like_helical_dom_sf"/>
</dbReference>
<dbReference type="SMART" id="SM00028">
    <property type="entry name" value="TPR"/>
    <property type="match status" value="2"/>
</dbReference>
<protein>
    <submittedName>
        <fullName evidence="3">DUF4236 domain-containing protein</fullName>
    </submittedName>
</protein>
<organism evidence="3 4">
    <name type="scientific">Alkaliphilus serpentinus</name>
    <dbReference type="NCBI Taxonomy" id="1482731"/>
    <lineage>
        <taxon>Bacteria</taxon>
        <taxon>Bacillati</taxon>
        <taxon>Bacillota</taxon>
        <taxon>Clostridia</taxon>
        <taxon>Peptostreptococcales</taxon>
        <taxon>Natronincolaceae</taxon>
        <taxon>Alkaliphilus</taxon>
    </lineage>
</organism>
<accession>A0A833M9P3</accession>
<dbReference type="SUPFAM" id="SSF48452">
    <property type="entry name" value="TPR-like"/>
    <property type="match status" value="1"/>
</dbReference>
<dbReference type="OrthoDB" id="983149at2"/>
<proteinExistence type="predicted"/>
<evidence type="ECO:0000259" key="2">
    <source>
        <dbReference type="Pfam" id="PF14020"/>
    </source>
</evidence>
<dbReference type="Pfam" id="PF14020">
    <property type="entry name" value="DUF4236"/>
    <property type="match status" value="1"/>
</dbReference>
<evidence type="ECO:0000256" key="1">
    <source>
        <dbReference type="SAM" id="Phobius"/>
    </source>
</evidence>
<gene>
    <name evidence="3" type="ORF">F8153_06930</name>
</gene>
<keyword evidence="1" id="KW-0472">Membrane</keyword>
<name>A0A833M9P3_9FIRM</name>
<reference evidence="3 4" key="1">
    <citation type="submission" date="2019-10" db="EMBL/GenBank/DDBJ databases">
        <title>Alkaliphilus serpentinus sp. nov. and Alkaliphilus pronyensis sp. nov., two novel anaerobic alkaliphilic species isolated from the serpentinized-hosted hydrothermal field of the Prony Bay (New Caledonia).</title>
        <authorList>
            <person name="Postec A."/>
        </authorList>
    </citation>
    <scope>NUCLEOTIDE SEQUENCE [LARGE SCALE GENOMIC DNA]</scope>
    <source>
        <strain evidence="3 4">LacT</strain>
    </source>
</reference>
<keyword evidence="1" id="KW-1133">Transmembrane helix</keyword>